<evidence type="ECO:0000259" key="6">
    <source>
        <dbReference type="PROSITE" id="PS51736"/>
    </source>
</evidence>
<evidence type="ECO:0000313" key="8">
    <source>
        <dbReference type="Proteomes" id="UP000236311"/>
    </source>
</evidence>
<dbReference type="PANTHER" id="PTHR30461:SF2">
    <property type="entry name" value="SERINE RECOMBINASE PINE-RELATED"/>
    <property type="match status" value="1"/>
</dbReference>
<evidence type="ECO:0000256" key="5">
    <source>
        <dbReference type="PROSITE-ProRule" id="PRU10137"/>
    </source>
</evidence>
<dbReference type="AlphaFoldDB" id="A0A2K4ZD83"/>
<accession>A0A2K4ZD83</accession>
<feature type="domain" description="Resolvase/invertase-type recombinase catalytic" evidence="6">
    <location>
        <begin position="16"/>
        <end position="159"/>
    </location>
</feature>
<dbReference type="PROSITE" id="PS00397">
    <property type="entry name" value="RECOMBINASES_1"/>
    <property type="match status" value="1"/>
</dbReference>
<dbReference type="InterPro" id="IPR050639">
    <property type="entry name" value="SSR_resolvase"/>
</dbReference>
<keyword evidence="1" id="KW-0229">DNA integration</keyword>
<dbReference type="PROSITE" id="PS51736">
    <property type="entry name" value="RECOMBINASES_3"/>
    <property type="match status" value="1"/>
</dbReference>
<evidence type="ECO:0000256" key="4">
    <source>
        <dbReference type="PIRSR" id="PIRSR606118-50"/>
    </source>
</evidence>
<evidence type="ECO:0000313" key="7">
    <source>
        <dbReference type="EMBL" id="SOY28425.1"/>
    </source>
</evidence>
<evidence type="ECO:0000256" key="2">
    <source>
        <dbReference type="ARBA" id="ARBA00023125"/>
    </source>
</evidence>
<dbReference type="InterPro" id="IPR006119">
    <property type="entry name" value="Resolv_N"/>
</dbReference>
<keyword evidence="2" id="KW-0238">DNA-binding</keyword>
<dbReference type="SMART" id="SM00857">
    <property type="entry name" value="Resolvase"/>
    <property type="match status" value="1"/>
</dbReference>
<protein>
    <submittedName>
        <fullName evidence="7">Transposon Tn552 DNA-invertase bin3</fullName>
    </submittedName>
</protein>
<dbReference type="EMBL" id="OFSM01000005">
    <property type="protein sequence ID" value="SOY28425.1"/>
    <property type="molecule type" value="Genomic_DNA"/>
</dbReference>
<dbReference type="PROSITE" id="PS00398">
    <property type="entry name" value="RECOMBINASES_2"/>
    <property type="match status" value="1"/>
</dbReference>
<keyword evidence="8" id="KW-1185">Reference proteome</keyword>
<keyword evidence="3" id="KW-0233">DNA recombination</keyword>
<dbReference type="GO" id="GO:0015074">
    <property type="term" value="P:DNA integration"/>
    <property type="evidence" value="ECO:0007669"/>
    <property type="project" value="UniProtKB-KW"/>
</dbReference>
<evidence type="ECO:0000256" key="3">
    <source>
        <dbReference type="ARBA" id="ARBA00023172"/>
    </source>
</evidence>
<dbReference type="InterPro" id="IPR006118">
    <property type="entry name" value="Recombinase_CS"/>
</dbReference>
<dbReference type="GO" id="GO:0003677">
    <property type="term" value="F:DNA binding"/>
    <property type="evidence" value="ECO:0007669"/>
    <property type="project" value="UniProtKB-KW"/>
</dbReference>
<dbReference type="Gene3D" id="3.40.50.1390">
    <property type="entry name" value="Resolvase, N-terminal catalytic domain"/>
    <property type="match status" value="1"/>
</dbReference>
<sequence length="217" mass="24584">MTETTAVGMGNGNEGRMYGYIRVSTKEQNEDRQRIAMKECGILDGNVYSDRQSGKNFDRPGYQAVVSRLQKGDTLVIKSLDRLGRNFDEILEQWRFITVEKQVGIIILDIPLLGDLNKDLMGRVVAQLMLTLMSYMAETERINIRQRQAEGIQAARQRGVKFGRRPKEVAPEFEEIYGLWTAGSCSARAAGRKLGISSHTFMKWVEARKTDQDICSI</sequence>
<organism evidence="7 8">
    <name type="scientific">Acetatifactor muris</name>
    <dbReference type="NCBI Taxonomy" id="879566"/>
    <lineage>
        <taxon>Bacteria</taxon>
        <taxon>Bacillati</taxon>
        <taxon>Bacillota</taxon>
        <taxon>Clostridia</taxon>
        <taxon>Lachnospirales</taxon>
        <taxon>Lachnospiraceae</taxon>
        <taxon>Acetatifactor</taxon>
    </lineage>
</organism>
<reference evidence="7 8" key="1">
    <citation type="submission" date="2018-01" db="EMBL/GenBank/DDBJ databases">
        <authorList>
            <person name="Gaut B.S."/>
            <person name="Morton B.R."/>
            <person name="Clegg M.T."/>
            <person name="Duvall M.R."/>
        </authorList>
    </citation>
    <scope>NUCLEOTIDE SEQUENCE [LARGE SCALE GENOMIC DNA]</scope>
    <source>
        <strain evidence="7">GP69</strain>
    </source>
</reference>
<feature type="active site" description="O-(5'-phospho-DNA)-serine intermediate" evidence="4 5">
    <location>
        <position position="24"/>
    </location>
</feature>
<proteinExistence type="predicted"/>
<gene>
    <name evidence="7" type="primary">bin3_2</name>
    <name evidence="7" type="ORF">AMURIS_01132</name>
</gene>
<dbReference type="GO" id="GO:0000150">
    <property type="term" value="F:DNA strand exchange activity"/>
    <property type="evidence" value="ECO:0007669"/>
    <property type="project" value="InterPro"/>
</dbReference>
<dbReference type="CDD" id="cd03768">
    <property type="entry name" value="SR_ResInv"/>
    <property type="match status" value="1"/>
</dbReference>
<name>A0A2K4ZD83_9FIRM</name>
<dbReference type="Pfam" id="PF00239">
    <property type="entry name" value="Resolvase"/>
    <property type="match status" value="1"/>
</dbReference>
<dbReference type="RefSeq" id="WP_242982322.1">
    <property type="nucleotide sequence ID" value="NZ_CANRXC010000001.1"/>
</dbReference>
<dbReference type="PANTHER" id="PTHR30461">
    <property type="entry name" value="DNA-INVERTASE FROM LAMBDOID PROPHAGE"/>
    <property type="match status" value="1"/>
</dbReference>
<dbReference type="InterPro" id="IPR036162">
    <property type="entry name" value="Resolvase-like_N_sf"/>
</dbReference>
<dbReference type="Proteomes" id="UP000236311">
    <property type="component" value="Unassembled WGS sequence"/>
</dbReference>
<dbReference type="SUPFAM" id="SSF53041">
    <property type="entry name" value="Resolvase-like"/>
    <property type="match status" value="1"/>
</dbReference>
<evidence type="ECO:0000256" key="1">
    <source>
        <dbReference type="ARBA" id="ARBA00022908"/>
    </source>
</evidence>